<gene>
    <name evidence="2" type="ORF">M427DRAFT_47638</name>
</gene>
<dbReference type="PANTHER" id="PTHR11977">
    <property type="entry name" value="VILLIN"/>
    <property type="match status" value="1"/>
</dbReference>
<evidence type="ECO:0000313" key="2">
    <source>
        <dbReference type="EMBL" id="KXS10993.1"/>
    </source>
</evidence>
<dbReference type="GO" id="GO:0008154">
    <property type="term" value="P:actin polymerization or depolymerization"/>
    <property type="evidence" value="ECO:0007669"/>
    <property type="project" value="TreeGrafter"/>
</dbReference>
<dbReference type="AlphaFoldDB" id="A0A139A3P4"/>
<dbReference type="InterPro" id="IPR029006">
    <property type="entry name" value="ADF-H/Gelsolin-like_dom_sf"/>
</dbReference>
<sequence length="205" mass="22672">MKNVIVREVSLQFESLNGGDVFILDAGMNLYQWNGRQIKGGELCRAIYDERKGLPKVHVYSEDDNDAKPFQDLLGVKDWNSIKVKIAQEGGSDAAVGKSNVDKVFLWVSDATGPLSFSEVARGKISLKDFSSDDLFILDVGPEVFVWIGKASSAQEHKQGLLLQWNIWQVFFGLCTNCTSMGSLAYSPNVNRLSSTNQPPFQFAG</sequence>
<dbReference type="GO" id="GO:0015629">
    <property type="term" value="C:actin cytoskeleton"/>
    <property type="evidence" value="ECO:0007669"/>
    <property type="project" value="TreeGrafter"/>
</dbReference>
<protein>
    <recommendedName>
        <fullName evidence="1">Gelsolin-like domain-containing protein</fullName>
    </recommendedName>
</protein>
<proteinExistence type="predicted"/>
<dbReference type="STRING" id="1344416.A0A139A3P4"/>
<dbReference type="PRINTS" id="PR00597">
    <property type="entry name" value="GELSOLIN"/>
</dbReference>
<dbReference type="EMBL" id="KQ965811">
    <property type="protein sequence ID" value="KXS10993.1"/>
    <property type="molecule type" value="Genomic_DNA"/>
</dbReference>
<keyword evidence="3" id="KW-1185">Reference proteome</keyword>
<dbReference type="Proteomes" id="UP000070544">
    <property type="component" value="Unassembled WGS sequence"/>
</dbReference>
<accession>A0A139A3P4</accession>
<organism evidence="2 3">
    <name type="scientific">Gonapodya prolifera (strain JEL478)</name>
    <name type="common">Monoblepharis prolifera</name>
    <dbReference type="NCBI Taxonomy" id="1344416"/>
    <lineage>
        <taxon>Eukaryota</taxon>
        <taxon>Fungi</taxon>
        <taxon>Fungi incertae sedis</taxon>
        <taxon>Chytridiomycota</taxon>
        <taxon>Chytridiomycota incertae sedis</taxon>
        <taxon>Monoblepharidomycetes</taxon>
        <taxon>Monoblepharidales</taxon>
        <taxon>Gonapodyaceae</taxon>
        <taxon>Gonapodya</taxon>
    </lineage>
</organism>
<evidence type="ECO:0000313" key="3">
    <source>
        <dbReference type="Proteomes" id="UP000070544"/>
    </source>
</evidence>
<evidence type="ECO:0000259" key="1">
    <source>
        <dbReference type="Pfam" id="PF00626"/>
    </source>
</evidence>
<dbReference type="SUPFAM" id="SSF55753">
    <property type="entry name" value="Actin depolymerizing proteins"/>
    <property type="match status" value="2"/>
</dbReference>
<feature type="domain" description="Gelsolin-like" evidence="1">
    <location>
        <begin position="118"/>
        <end position="162"/>
    </location>
</feature>
<dbReference type="Gene3D" id="3.40.20.10">
    <property type="entry name" value="Severin"/>
    <property type="match status" value="2"/>
</dbReference>
<dbReference type="Pfam" id="PF00626">
    <property type="entry name" value="Gelsolin"/>
    <property type="match status" value="2"/>
</dbReference>
<dbReference type="PANTHER" id="PTHR11977:SF130">
    <property type="entry name" value="SEVERIN"/>
    <property type="match status" value="1"/>
</dbReference>
<dbReference type="InterPro" id="IPR007122">
    <property type="entry name" value="Villin/Gelsolin"/>
</dbReference>
<dbReference type="GO" id="GO:0005737">
    <property type="term" value="C:cytoplasm"/>
    <property type="evidence" value="ECO:0007669"/>
    <property type="project" value="TreeGrafter"/>
</dbReference>
<dbReference type="GO" id="GO:0051015">
    <property type="term" value="F:actin filament binding"/>
    <property type="evidence" value="ECO:0007669"/>
    <property type="project" value="InterPro"/>
</dbReference>
<feature type="domain" description="Gelsolin-like" evidence="1">
    <location>
        <begin position="3"/>
        <end position="37"/>
    </location>
</feature>
<dbReference type="InterPro" id="IPR007123">
    <property type="entry name" value="Gelsolin-like_dom"/>
</dbReference>
<dbReference type="OrthoDB" id="6375767at2759"/>
<reference evidence="2 3" key="1">
    <citation type="journal article" date="2015" name="Genome Biol. Evol.">
        <title>Phylogenomic analyses indicate that early fungi evolved digesting cell walls of algal ancestors of land plants.</title>
        <authorList>
            <person name="Chang Y."/>
            <person name="Wang S."/>
            <person name="Sekimoto S."/>
            <person name="Aerts A.L."/>
            <person name="Choi C."/>
            <person name="Clum A."/>
            <person name="LaButti K.M."/>
            <person name="Lindquist E.A."/>
            <person name="Yee Ngan C."/>
            <person name="Ohm R.A."/>
            <person name="Salamov A.A."/>
            <person name="Grigoriev I.V."/>
            <person name="Spatafora J.W."/>
            <person name="Berbee M.L."/>
        </authorList>
    </citation>
    <scope>NUCLEOTIDE SEQUENCE [LARGE SCALE GENOMIC DNA]</scope>
    <source>
        <strain evidence="2 3">JEL478</strain>
    </source>
</reference>
<name>A0A139A3P4_GONPJ</name>